<dbReference type="AlphaFoldDB" id="A0AAJ8E1K4"/>
<sequence>MVVCNYYDHLDDYFCISLEATGLFQMRDKILTIYSVAESSTLFIFYGGFNLGADSRWKLEVGTMLVRMAYCRAFVCPTRSGISYMIRANTLPPCALGEFQHCRSSSENQPHNGVMDIATREDQGGWVCSPMNQLAALLKLVGVTVSGWYGRRSRMNYYSRDSEEKTIHPDTLLQKYNK</sequence>
<dbReference type="VEuPathDB" id="FungiDB:An08g05370"/>
<accession>A0AAJ8E1K4</accession>
<dbReference type="GeneID" id="84591680"/>
<reference evidence="1" key="1">
    <citation type="submission" date="2025-02" db="EMBL/GenBank/DDBJ databases">
        <authorList>
            <consortium name="NCBI Genome Project"/>
        </authorList>
    </citation>
    <scope>NUCLEOTIDE SEQUENCE</scope>
</reference>
<organism evidence="1">
    <name type="scientific">Aspergillus niger</name>
    <dbReference type="NCBI Taxonomy" id="5061"/>
    <lineage>
        <taxon>Eukaryota</taxon>
        <taxon>Fungi</taxon>
        <taxon>Dikarya</taxon>
        <taxon>Ascomycota</taxon>
        <taxon>Pezizomycotina</taxon>
        <taxon>Eurotiomycetes</taxon>
        <taxon>Eurotiomycetidae</taxon>
        <taxon>Eurotiales</taxon>
        <taxon>Aspergillaceae</taxon>
        <taxon>Aspergillus</taxon>
        <taxon>Aspergillus subgen. Circumdati</taxon>
    </lineage>
</organism>
<dbReference type="RefSeq" id="XP_059604038.1">
    <property type="nucleotide sequence ID" value="XM_059749060.1"/>
</dbReference>
<gene>
    <name evidence="1" type="ORF">An08g05370</name>
</gene>
<dbReference type="KEGG" id="ang:An08g05370"/>
<evidence type="ECO:0000313" key="1">
    <source>
        <dbReference type="RefSeq" id="XP_059604038.1"/>
    </source>
</evidence>
<name>A0AAJ8E1K4_ASPNG</name>
<protein>
    <submittedName>
        <fullName evidence="1">Uncharacterized protein</fullName>
    </submittedName>
</protein>
<proteinExistence type="predicted"/>
<reference evidence="1" key="2">
    <citation type="submission" date="2025-08" db="UniProtKB">
        <authorList>
            <consortium name="RefSeq"/>
        </authorList>
    </citation>
    <scope>IDENTIFICATION</scope>
</reference>